<evidence type="ECO:0000313" key="3">
    <source>
        <dbReference type="Proteomes" id="UP000479000"/>
    </source>
</evidence>
<dbReference type="Proteomes" id="UP000479000">
    <property type="component" value="Unassembled WGS sequence"/>
</dbReference>
<protein>
    <submittedName>
        <fullName evidence="2">Uncharacterized protein</fullName>
    </submittedName>
</protein>
<reference evidence="2 3" key="1">
    <citation type="submission" date="2020-02" db="EMBL/GenBank/DDBJ databases">
        <authorList>
            <person name="Ferguson B K."/>
        </authorList>
    </citation>
    <scope>NUCLEOTIDE SEQUENCE [LARGE SCALE GENOMIC DNA]</scope>
</reference>
<gene>
    <name evidence="2" type="ORF">NTEN_LOCUS12287</name>
</gene>
<evidence type="ECO:0000256" key="1">
    <source>
        <dbReference type="SAM" id="MobiDB-lite"/>
    </source>
</evidence>
<organism evidence="2 3">
    <name type="scientific">Nesidiocoris tenuis</name>
    <dbReference type="NCBI Taxonomy" id="355587"/>
    <lineage>
        <taxon>Eukaryota</taxon>
        <taxon>Metazoa</taxon>
        <taxon>Ecdysozoa</taxon>
        <taxon>Arthropoda</taxon>
        <taxon>Hexapoda</taxon>
        <taxon>Insecta</taxon>
        <taxon>Pterygota</taxon>
        <taxon>Neoptera</taxon>
        <taxon>Paraneoptera</taxon>
        <taxon>Hemiptera</taxon>
        <taxon>Heteroptera</taxon>
        <taxon>Panheteroptera</taxon>
        <taxon>Cimicomorpha</taxon>
        <taxon>Miridae</taxon>
        <taxon>Dicyphina</taxon>
        <taxon>Nesidiocoris</taxon>
    </lineage>
</organism>
<dbReference type="EMBL" id="CADCXU010018454">
    <property type="protein sequence ID" value="CAB0006828.1"/>
    <property type="molecule type" value="Genomic_DNA"/>
</dbReference>
<accession>A0A6H5GUR9</accession>
<proteinExistence type="predicted"/>
<evidence type="ECO:0000313" key="2">
    <source>
        <dbReference type="EMBL" id="CAB0006828.1"/>
    </source>
</evidence>
<feature type="region of interest" description="Disordered" evidence="1">
    <location>
        <begin position="290"/>
        <end position="309"/>
    </location>
</feature>
<keyword evidence="3" id="KW-1185">Reference proteome</keyword>
<dbReference type="AlphaFoldDB" id="A0A6H5GUR9"/>
<feature type="non-terminal residue" evidence="2">
    <location>
        <position position="364"/>
    </location>
</feature>
<feature type="compositionally biased region" description="Low complexity" evidence="1">
    <location>
        <begin position="290"/>
        <end position="308"/>
    </location>
</feature>
<name>A0A6H5GUR9_9HEMI</name>
<sequence length="364" mass="41312">MPISTVFLCVLSIKRIRLLNNGKPGVNGANDANEEVQNLQNIKIEPDSGAATFYHELWSPSHKSSQTTRPMESGNRHNYWSWNIISLPKMESPSFSVWHASGMSRACKAKVWYKILGYDMGSLWYLCLSAQERYRRALDGFGSPRRGISRTINWAIVFQSKKSISMLLLMANILEPKGCRIRICNKNFLSVRRTPYAVRRTPYAVRRTPSAVRDFKVGFSKNQRCVDFTQYFHIKYFGIFKFWKRRTEYGKNVPRMTLGQSELHPTPPRLLLLYFLPLLLPPLSSTPLRSSSPSASTCSPSFATTSSPNSITSPLVLPPTPLHPILTYRLPSSTTSSSQLLPLLQRPPPLQFITTYHLHSTSSP</sequence>